<reference evidence="1" key="1">
    <citation type="submission" date="2025-02" db="EMBL/GenBank/DDBJ databases">
        <authorList>
            <consortium name="NCBI Genome Project"/>
        </authorList>
    </citation>
    <scope>NUCLEOTIDE SEQUENCE</scope>
</reference>
<dbReference type="AlphaFoldDB" id="A0AAJ8BSQ5"/>
<evidence type="ECO:0000313" key="1">
    <source>
        <dbReference type="RefSeq" id="XP_059603175.1"/>
    </source>
</evidence>
<name>A0AAJ8BSQ5_ASPNG</name>
<accession>A0AAJ8BSQ5</accession>
<dbReference type="VEuPathDB" id="FungiDB:An01g05720"/>
<reference evidence="1" key="2">
    <citation type="submission" date="2025-08" db="UniProtKB">
        <authorList>
            <consortium name="RefSeq"/>
        </authorList>
    </citation>
    <scope>IDENTIFICATION</scope>
</reference>
<dbReference type="RefSeq" id="XP_059603175.1">
    <property type="nucleotide sequence ID" value="XM_059748310.1"/>
</dbReference>
<proteinExistence type="predicted"/>
<protein>
    <submittedName>
        <fullName evidence="1">Uncharacterized protein</fullName>
    </submittedName>
</protein>
<dbReference type="KEGG" id="ang:An01g05720"/>
<gene>
    <name evidence="1" type="ORF">An01g05720</name>
</gene>
<organism evidence="1">
    <name type="scientific">Aspergillus niger</name>
    <dbReference type="NCBI Taxonomy" id="5061"/>
    <lineage>
        <taxon>Eukaryota</taxon>
        <taxon>Fungi</taxon>
        <taxon>Dikarya</taxon>
        <taxon>Ascomycota</taxon>
        <taxon>Pezizomycotina</taxon>
        <taxon>Eurotiomycetes</taxon>
        <taxon>Eurotiomycetidae</taxon>
        <taxon>Eurotiales</taxon>
        <taxon>Aspergillaceae</taxon>
        <taxon>Aspergillus</taxon>
        <taxon>Aspergillus subgen. Circumdati</taxon>
    </lineage>
</organism>
<dbReference type="GeneID" id="84589960"/>
<sequence>MRTRRKFENRLYNDPRISSVKINYCFWLYHFEFDGNVKTLPDTPAESGDVCVNAKSIFDDWCLIPLDTLEKKADKASLAYQIVEDVCTWKSLAGQHVCAPVQLKSVSAGNRHAPTVEARQVNT</sequence>